<dbReference type="InterPro" id="IPR045185">
    <property type="entry name" value="PUB22/23/24-like"/>
</dbReference>
<gene>
    <name evidence="4" type="ORF">Cni_G05081</name>
</gene>
<evidence type="ECO:0000313" key="4">
    <source>
        <dbReference type="EMBL" id="WOK96373.1"/>
    </source>
</evidence>
<comment type="pathway">
    <text evidence="2">Protein modification; protein ubiquitination.</text>
</comment>
<dbReference type="Gene3D" id="3.30.40.10">
    <property type="entry name" value="Zinc/RING finger domain, C3HC4 (zinc finger)"/>
    <property type="match status" value="1"/>
</dbReference>
<keyword evidence="5" id="KW-1185">Reference proteome</keyword>
<protein>
    <recommendedName>
        <fullName evidence="2 3">U-box domain-containing protein</fullName>
        <ecNumber evidence="2">2.3.2.27</ecNumber>
    </recommendedName>
    <alternativeName>
        <fullName evidence="2">RING-type E3 ubiquitin transferase PUB</fullName>
    </alternativeName>
</protein>
<dbReference type="GO" id="GO:0016567">
    <property type="term" value="P:protein ubiquitination"/>
    <property type="evidence" value="ECO:0007669"/>
    <property type="project" value="UniProtKB-UniRule"/>
</dbReference>
<comment type="function">
    <text evidence="2">Functions as an E3 ubiquitin ligase.</text>
</comment>
<dbReference type="InterPro" id="IPR058678">
    <property type="entry name" value="ARM_PUB"/>
</dbReference>
<feature type="domain" description="U-box" evidence="3">
    <location>
        <begin position="111"/>
        <end position="212"/>
    </location>
</feature>
<sequence length="219" mass="25060">MWLMVADVMPHSLAKWGRNLSNRDGDSFLLPLAHIVGDDEGSIDVVNQHQHRRWIFNMKQKTCLVTKQPLVVDDIISELTPNHTLARLIQAWCTLNSSHRVQWILMPRLPVDKACRSLSCSKTPRCRSAQLASLRKLKQIAAESERNKRCIEVTPGIVDFLASIIVNHGTTDQYDDDFECASAINEALVILHMLEISEEWVRLPKKMNLTRFSIFITNF</sequence>
<evidence type="ECO:0000256" key="2">
    <source>
        <dbReference type="RuleBase" id="RU369093"/>
    </source>
</evidence>
<keyword evidence="1 2" id="KW-0833">Ubl conjugation pathway</keyword>
<dbReference type="SUPFAM" id="SSF57850">
    <property type="entry name" value="RING/U-box"/>
    <property type="match status" value="1"/>
</dbReference>
<dbReference type="AlphaFoldDB" id="A0AAQ3JVX0"/>
<reference evidence="4 5" key="1">
    <citation type="submission" date="2023-10" db="EMBL/GenBank/DDBJ databases">
        <title>Chromosome-scale genome assembly provides insights into flower coloration mechanisms of Canna indica.</title>
        <authorList>
            <person name="Li C."/>
        </authorList>
    </citation>
    <scope>NUCLEOTIDE SEQUENCE [LARGE SCALE GENOMIC DNA]</scope>
    <source>
        <tissue evidence="4">Flower</tissue>
    </source>
</reference>
<dbReference type="Pfam" id="PF25598">
    <property type="entry name" value="ARM_PUB"/>
    <property type="match status" value="1"/>
</dbReference>
<dbReference type="InterPro" id="IPR013083">
    <property type="entry name" value="Znf_RING/FYVE/PHD"/>
</dbReference>
<accession>A0AAQ3JVX0</accession>
<evidence type="ECO:0000256" key="1">
    <source>
        <dbReference type="ARBA" id="ARBA00022786"/>
    </source>
</evidence>
<keyword evidence="2" id="KW-0808">Transferase</keyword>
<dbReference type="EC" id="2.3.2.27" evidence="2"/>
<comment type="catalytic activity">
    <reaction evidence="2">
        <text>S-ubiquitinyl-[E2 ubiquitin-conjugating enzyme]-L-cysteine + [acceptor protein]-L-lysine = [E2 ubiquitin-conjugating enzyme]-L-cysteine + N(6)-ubiquitinyl-[acceptor protein]-L-lysine.</text>
        <dbReference type="EC" id="2.3.2.27"/>
    </reaction>
</comment>
<dbReference type="PANTHER" id="PTHR22849:SF168">
    <property type="entry name" value="U-BOX DOMAIN-CONTAINING PROTEIN"/>
    <property type="match status" value="1"/>
</dbReference>
<organism evidence="4 5">
    <name type="scientific">Canna indica</name>
    <name type="common">Indian-shot</name>
    <dbReference type="NCBI Taxonomy" id="4628"/>
    <lineage>
        <taxon>Eukaryota</taxon>
        <taxon>Viridiplantae</taxon>
        <taxon>Streptophyta</taxon>
        <taxon>Embryophyta</taxon>
        <taxon>Tracheophyta</taxon>
        <taxon>Spermatophyta</taxon>
        <taxon>Magnoliopsida</taxon>
        <taxon>Liliopsida</taxon>
        <taxon>Zingiberales</taxon>
        <taxon>Cannaceae</taxon>
        <taxon>Canna</taxon>
    </lineage>
</organism>
<name>A0AAQ3JVX0_9LILI</name>
<evidence type="ECO:0000313" key="5">
    <source>
        <dbReference type="Proteomes" id="UP001327560"/>
    </source>
</evidence>
<dbReference type="Proteomes" id="UP001327560">
    <property type="component" value="Chromosome 2"/>
</dbReference>
<evidence type="ECO:0000259" key="3">
    <source>
        <dbReference type="Pfam" id="PF25598"/>
    </source>
</evidence>
<dbReference type="PANTHER" id="PTHR22849">
    <property type="entry name" value="WDSAM1 PROTEIN"/>
    <property type="match status" value="1"/>
</dbReference>
<dbReference type="EMBL" id="CP136891">
    <property type="protein sequence ID" value="WOK96373.1"/>
    <property type="molecule type" value="Genomic_DNA"/>
</dbReference>
<dbReference type="GO" id="GO:0061630">
    <property type="term" value="F:ubiquitin protein ligase activity"/>
    <property type="evidence" value="ECO:0007669"/>
    <property type="project" value="UniProtKB-UniRule"/>
</dbReference>
<proteinExistence type="predicted"/>